<gene>
    <name evidence="1" type="ORF">GCM10007160_42150</name>
</gene>
<dbReference type="EMBL" id="BMXS01000039">
    <property type="protein sequence ID" value="GGY10510.1"/>
    <property type="molecule type" value="Genomic_DNA"/>
</dbReference>
<organism evidence="1 2">
    <name type="scientific">Litchfieldella qijiaojingensis</name>
    <dbReference type="NCBI Taxonomy" id="980347"/>
    <lineage>
        <taxon>Bacteria</taxon>
        <taxon>Pseudomonadati</taxon>
        <taxon>Pseudomonadota</taxon>
        <taxon>Gammaproteobacteria</taxon>
        <taxon>Oceanospirillales</taxon>
        <taxon>Halomonadaceae</taxon>
        <taxon>Litchfieldella</taxon>
    </lineage>
</organism>
<evidence type="ECO:0000313" key="2">
    <source>
        <dbReference type="Proteomes" id="UP000653056"/>
    </source>
</evidence>
<reference evidence="2" key="1">
    <citation type="journal article" date="2019" name="Int. J. Syst. Evol. Microbiol.">
        <title>The Global Catalogue of Microorganisms (GCM) 10K type strain sequencing project: providing services to taxonomists for standard genome sequencing and annotation.</title>
        <authorList>
            <consortium name="The Broad Institute Genomics Platform"/>
            <consortium name="The Broad Institute Genome Sequencing Center for Infectious Disease"/>
            <person name="Wu L."/>
            <person name="Ma J."/>
        </authorList>
    </citation>
    <scope>NUCLEOTIDE SEQUENCE [LARGE SCALE GENOMIC DNA]</scope>
    <source>
        <strain evidence="2">KCTC 22228</strain>
    </source>
</reference>
<sequence length="180" mass="20440">MSTSISRRIEKSISALQRKDFEDSFVQLFPAVDKTAKKRRSKAKVGERIKGFIQDEEAIISGVATNNVFKGIMVDDVDFPTALYKFGRTSIVHEGELDERLKINERGTMQIGRVWNLPSSYITGLIVAVILAKENSSESLEHDYSISLFGTNYSVNSIWGNRSVIEQKMCELWRNPDLFK</sequence>
<dbReference type="Proteomes" id="UP000653056">
    <property type="component" value="Unassembled WGS sequence"/>
</dbReference>
<name>A0ABQ2ZC82_9GAMM</name>
<accession>A0ABQ2ZC82</accession>
<evidence type="ECO:0000313" key="1">
    <source>
        <dbReference type="EMBL" id="GGY10510.1"/>
    </source>
</evidence>
<protein>
    <submittedName>
        <fullName evidence="1">Uncharacterized protein</fullName>
    </submittedName>
</protein>
<keyword evidence="2" id="KW-1185">Reference proteome</keyword>
<comment type="caution">
    <text evidence="1">The sequence shown here is derived from an EMBL/GenBank/DDBJ whole genome shotgun (WGS) entry which is preliminary data.</text>
</comment>
<dbReference type="RefSeq" id="WP_189472808.1">
    <property type="nucleotide sequence ID" value="NZ_BMXS01000039.1"/>
</dbReference>
<proteinExistence type="predicted"/>